<evidence type="ECO:0000313" key="8">
    <source>
        <dbReference type="EMBL" id="OBW91963.1"/>
    </source>
</evidence>
<comment type="subcellular location">
    <subcellularLocation>
        <location evidence="1">Cell membrane</location>
        <topology evidence="1">Multi-pass membrane protein</topology>
    </subcellularLocation>
</comment>
<dbReference type="PANTHER" id="PTHR30106:SF2">
    <property type="entry name" value="UPF0324 INNER MEMBRANE PROTEIN YEIH"/>
    <property type="match status" value="1"/>
</dbReference>
<dbReference type="Pfam" id="PF03601">
    <property type="entry name" value="Cons_hypoth698"/>
    <property type="match status" value="1"/>
</dbReference>
<sequence length="338" mass="36704">MTIKSLLPGVLLAGVVTAIAFTLTYLGIGKSLGISALTFAILIGMLVGNTVYPKIAEISQTGVNFSKGILLRTGIILYGFRITFQQIDSVGINAIATDAVMLLSTFLIACWLGMKWLKIDRETTLLCATGASICGAAAVMAAEPVVKAQSHKVSVAIATVVIFGTIAMFTYPVFHTWLNQFISEYQFGIYIGSTVHEVAQVYAAGQNINNQIADSAVITKMIRVMMLAPFLLGLSYFLSRESSSDTQTRKINIPWFAVWFIIVAVINSFPIVPEIITHWLVELDTILLMMAMSALGLTTHIDAIKKAGAKPLILGLIVFFWLSIGGFLINLISQLLFK</sequence>
<feature type="transmembrane region" description="Helical" evidence="7">
    <location>
        <begin position="221"/>
        <end position="239"/>
    </location>
</feature>
<keyword evidence="4 7" id="KW-0812">Transmembrane</keyword>
<evidence type="ECO:0000256" key="2">
    <source>
        <dbReference type="ARBA" id="ARBA00007977"/>
    </source>
</evidence>
<dbReference type="PANTHER" id="PTHR30106">
    <property type="entry name" value="INNER MEMBRANE PROTEIN YEIH-RELATED"/>
    <property type="match status" value="1"/>
</dbReference>
<dbReference type="OrthoDB" id="9805703at2"/>
<keyword evidence="5 7" id="KW-1133">Transmembrane helix</keyword>
<feature type="transmembrane region" description="Helical" evidence="7">
    <location>
        <begin position="7"/>
        <end position="28"/>
    </location>
</feature>
<dbReference type="PATRIC" id="fig|505345.7.peg.1230"/>
<dbReference type="GO" id="GO:0005886">
    <property type="term" value="C:plasma membrane"/>
    <property type="evidence" value="ECO:0007669"/>
    <property type="project" value="UniProtKB-SubCell"/>
</dbReference>
<keyword evidence="3" id="KW-1003">Cell membrane</keyword>
<dbReference type="NCBIfam" id="TIGR00698">
    <property type="entry name" value="YeiH family putative sulfate export transporter"/>
    <property type="match status" value="1"/>
</dbReference>
<gene>
    <name evidence="8" type="ORF">QV01_06215</name>
</gene>
<feature type="transmembrane region" description="Helical" evidence="7">
    <location>
        <begin position="34"/>
        <end position="52"/>
    </location>
</feature>
<feature type="transmembrane region" description="Helical" evidence="7">
    <location>
        <begin position="251"/>
        <end position="272"/>
    </location>
</feature>
<dbReference type="EMBL" id="JTJM01000026">
    <property type="protein sequence ID" value="OBW91963.1"/>
    <property type="molecule type" value="Genomic_DNA"/>
</dbReference>
<evidence type="ECO:0000313" key="9">
    <source>
        <dbReference type="Proteomes" id="UP000243558"/>
    </source>
</evidence>
<feature type="transmembrane region" description="Helical" evidence="7">
    <location>
        <begin position="64"/>
        <end position="84"/>
    </location>
</feature>
<name>A0A1A7NQQ4_9PAST</name>
<comment type="caution">
    <text evidence="8">The sequence shown here is derived from an EMBL/GenBank/DDBJ whole genome shotgun (WGS) entry which is preliminary data.</text>
</comment>
<evidence type="ECO:0000256" key="1">
    <source>
        <dbReference type="ARBA" id="ARBA00004651"/>
    </source>
</evidence>
<dbReference type="InterPro" id="IPR018383">
    <property type="entry name" value="UPF0324_pro"/>
</dbReference>
<keyword evidence="6 7" id="KW-0472">Membrane</keyword>
<evidence type="ECO:0000256" key="4">
    <source>
        <dbReference type="ARBA" id="ARBA00022692"/>
    </source>
</evidence>
<evidence type="ECO:0000256" key="7">
    <source>
        <dbReference type="SAM" id="Phobius"/>
    </source>
</evidence>
<organism evidence="8 9">
    <name type="scientific">Gallibacterium genomosp. 3</name>
    <dbReference type="NCBI Taxonomy" id="505345"/>
    <lineage>
        <taxon>Bacteria</taxon>
        <taxon>Pseudomonadati</taxon>
        <taxon>Pseudomonadota</taxon>
        <taxon>Gammaproteobacteria</taxon>
        <taxon>Pasteurellales</taxon>
        <taxon>Pasteurellaceae</taxon>
        <taxon>Gallibacterium</taxon>
    </lineage>
</organism>
<feature type="transmembrane region" description="Helical" evidence="7">
    <location>
        <begin position="90"/>
        <end position="112"/>
    </location>
</feature>
<keyword evidence="9" id="KW-1185">Reference proteome</keyword>
<feature type="transmembrane region" description="Helical" evidence="7">
    <location>
        <begin position="313"/>
        <end position="337"/>
    </location>
</feature>
<feature type="transmembrane region" description="Helical" evidence="7">
    <location>
        <begin position="154"/>
        <end position="174"/>
    </location>
</feature>
<evidence type="ECO:0000256" key="5">
    <source>
        <dbReference type="ARBA" id="ARBA00022989"/>
    </source>
</evidence>
<proteinExistence type="inferred from homology"/>
<dbReference type="InterPro" id="IPR004630">
    <property type="entry name" value="UPF0324_YeiH-like"/>
</dbReference>
<dbReference type="Proteomes" id="UP000243558">
    <property type="component" value="Unassembled WGS sequence"/>
</dbReference>
<reference evidence="8 9" key="1">
    <citation type="submission" date="2014-11" db="EMBL/GenBank/DDBJ databases">
        <title>Pan-genome of Gallibacterium spp.</title>
        <authorList>
            <person name="Kudirkiene E."/>
            <person name="Bojesen A.M."/>
        </authorList>
    </citation>
    <scope>NUCLEOTIDE SEQUENCE [LARGE SCALE GENOMIC DNA]</scope>
    <source>
        <strain evidence="8 9">F151</strain>
    </source>
</reference>
<feature type="transmembrane region" description="Helical" evidence="7">
    <location>
        <begin position="279"/>
        <end position="301"/>
    </location>
</feature>
<dbReference type="AlphaFoldDB" id="A0A1A7NQQ4"/>
<evidence type="ECO:0000256" key="3">
    <source>
        <dbReference type="ARBA" id="ARBA00022475"/>
    </source>
</evidence>
<evidence type="ECO:0000256" key="6">
    <source>
        <dbReference type="ARBA" id="ARBA00023136"/>
    </source>
</evidence>
<accession>A0A1A7NQQ4</accession>
<feature type="transmembrane region" description="Helical" evidence="7">
    <location>
        <begin position="124"/>
        <end position="142"/>
    </location>
</feature>
<comment type="similarity">
    <text evidence="2">Belongs to the UPF0324 family.</text>
</comment>
<protein>
    <submittedName>
        <fullName evidence="8">Membrane protein</fullName>
    </submittedName>
</protein>
<dbReference type="RefSeq" id="WP_065239348.1">
    <property type="nucleotide sequence ID" value="NZ_JTJM01000026.1"/>
</dbReference>